<dbReference type="InterPro" id="IPR011856">
    <property type="entry name" value="tRNA_endonuc-like_dom_sf"/>
</dbReference>
<name>A0A239MX58_9NOCA</name>
<dbReference type="SUPFAM" id="SSF52980">
    <property type="entry name" value="Restriction endonuclease-like"/>
    <property type="match status" value="1"/>
</dbReference>
<sequence>MSGKCRTCGKQAGFFRQLGGTSTFTQKGAVKDLQRKIDKVQSELDTDPQDLYAIPVTDSPHGMTWQAAEQMTRDWMKKHGYRDAELTPPGADDGIDITSRRAIGQVKHHAKPVGMSEMQRIHGIAVSRRKKALFFSANGYTPKALAWADQHKIECYVYPKVTRVRS</sequence>
<dbReference type="GO" id="GO:0004519">
    <property type="term" value="F:endonuclease activity"/>
    <property type="evidence" value="ECO:0007669"/>
    <property type="project" value="UniProtKB-KW"/>
</dbReference>
<dbReference type="Gene3D" id="3.40.1350.10">
    <property type="match status" value="1"/>
</dbReference>
<dbReference type="GO" id="GO:0003677">
    <property type="term" value="F:DNA binding"/>
    <property type="evidence" value="ECO:0007669"/>
    <property type="project" value="InterPro"/>
</dbReference>
<keyword evidence="2" id="KW-0378">Hydrolase</keyword>
<accession>A0A239MX58</accession>
<dbReference type="EMBL" id="FZOW01000023">
    <property type="protein sequence ID" value="SNT46724.1"/>
    <property type="molecule type" value="Genomic_DNA"/>
</dbReference>
<dbReference type="InterPro" id="IPR007560">
    <property type="entry name" value="Restrct_endonuc_IV_Mrr"/>
</dbReference>
<evidence type="ECO:0000259" key="1">
    <source>
        <dbReference type="Pfam" id="PF04471"/>
    </source>
</evidence>
<organism evidence="2 3">
    <name type="scientific">Rhodococcoides kyotonense</name>
    <dbReference type="NCBI Taxonomy" id="398843"/>
    <lineage>
        <taxon>Bacteria</taxon>
        <taxon>Bacillati</taxon>
        <taxon>Actinomycetota</taxon>
        <taxon>Actinomycetes</taxon>
        <taxon>Mycobacteriales</taxon>
        <taxon>Nocardiaceae</taxon>
        <taxon>Rhodococcoides</taxon>
    </lineage>
</organism>
<dbReference type="Pfam" id="PF04471">
    <property type="entry name" value="Mrr_cat"/>
    <property type="match status" value="1"/>
</dbReference>
<dbReference type="Proteomes" id="UP000198327">
    <property type="component" value="Unassembled WGS sequence"/>
</dbReference>
<reference evidence="3" key="1">
    <citation type="submission" date="2017-06" db="EMBL/GenBank/DDBJ databases">
        <authorList>
            <person name="Varghese N."/>
            <person name="Submissions S."/>
        </authorList>
    </citation>
    <scope>NUCLEOTIDE SEQUENCE [LARGE SCALE GENOMIC DNA]</scope>
    <source>
        <strain evidence="3">JCM 23211</strain>
    </source>
</reference>
<dbReference type="GO" id="GO:0009307">
    <property type="term" value="P:DNA restriction-modification system"/>
    <property type="evidence" value="ECO:0007669"/>
    <property type="project" value="InterPro"/>
</dbReference>
<keyword evidence="2" id="KW-0540">Nuclease</keyword>
<feature type="domain" description="Restriction endonuclease type IV Mrr" evidence="1">
    <location>
        <begin position="62"/>
        <end position="154"/>
    </location>
</feature>
<evidence type="ECO:0000313" key="2">
    <source>
        <dbReference type="EMBL" id="SNT46724.1"/>
    </source>
</evidence>
<protein>
    <submittedName>
        <fullName evidence="2">Restriction endonuclease</fullName>
    </submittedName>
</protein>
<dbReference type="AlphaFoldDB" id="A0A239MX58"/>
<keyword evidence="3" id="KW-1185">Reference proteome</keyword>
<keyword evidence="2" id="KW-0255">Endonuclease</keyword>
<gene>
    <name evidence="2" type="ORF">SAMN05421642_12351</name>
</gene>
<evidence type="ECO:0000313" key="3">
    <source>
        <dbReference type="Proteomes" id="UP000198327"/>
    </source>
</evidence>
<proteinExistence type="predicted"/>
<dbReference type="InterPro" id="IPR011335">
    <property type="entry name" value="Restrct_endonuc-II-like"/>
</dbReference>